<feature type="transmembrane region" description="Helical" evidence="6">
    <location>
        <begin position="34"/>
        <end position="53"/>
    </location>
</feature>
<feature type="transmembrane region" description="Helical" evidence="6">
    <location>
        <begin position="190"/>
        <end position="210"/>
    </location>
</feature>
<keyword evidence="3 6" id="KW-0812">Transmembrane</keyword>
<dbReference type="GO" id="GO:0016787">
    <property type="term" value="F:hydrolase activity"/>
    <property type="evidence" value="ECO:0007669"/>
    <property type="project" value="TreeGrafter"/>
</dbReference>
<dbReference type="AlphaFoldDB" id="A0A074N2C9"/>
<dbReference type="Proteomes" id="UP000027866">
    <property type="component" value="Unassembled WGS sequence"/>
</dbReference>
<evidence type="ECO:0000313" key="7">
    <source>
        <dbReference type="EMBL" id="KEO99015.1"/>
    </source>
</evidence>
<dbReference type="Pfam" id="PF07947">
    <property type="entry name" value="YhhN"/>
    <property type="match status" value="1"/>
</dbReference>
<feature type="transmembrane region" description="Helical" evidence="6">
    <location>
        <begin position="136"/>
        <end position="153"/>
    </location>
</feature>
<evidence type="ECO:0000313" key="8">
    <source>
        <dbReference type="Proteomes" id="UP000027866"/>
    </source>
</evidence>
<reference evidence="7 8" key="1">
    <citation type="submission" date="2014-04" db="EMBL/GenBank/DDBJ databases">
        <title>A comprehensive comparison of genomes of Erythrobacter spp. Strains.</title>
        <authorList>
            <person name="Zheng Q."/>
        </authorList>
    </citation>
    <scope>NUCLEOTIDE SEQUENCE [LARGE SCALE GENOMIC DNA]</scope>
    <source>
        <strain evidence="7 8">DSM 8509</strain>
    </source>
</reference>
<evidence type="ECO:0000256" key="2">
    <source>
        <dbReference type="ARBA" id="ARBA00007375"/>
    </source>
</evidence>
<comment type="caution">
    <text evidence="7">The sequence shown here is derived from an EMBL/GenBank/DDBJ whole genome shotgun (WGS) entry which is preliminary data.</text>
</comment>
<feature type="transmembrane region" description="Helical" evidence="6">
    <location>
        <begin position="12"/>
        <end position="28"/>
    </location>
</feature>
<dbReference type="PATRIC" id="fig|39960.10.peg.1583"/>
<dbReference type="GO" id="GO:0016020">
    <property type="term" value="C:membrane"/>
    <property type="evidence" value="ECO:0007669"/>
    <property type="project" value="UniProtKB-SubCell"/>
</dbReference>
<evidence type="ECO:0000256" key="4">
    <source>
        <dbReference type="ARBA" id="ARBA00022989"/>
    </source>
</evidence>
<dbReference type="PROSITE" id="PS51257">
    <property type="entry name" value="PROKAR_LIPOPROTEIN"/>
    <property type="match status" value="1"/>
</dbReference>
<comment type="similarity">
    <text evidence="2">Belongs to the TMEM86 family.</text>
</comment>
<protein>
    <recommendedName>
        <fullName evidence="9">Lysoplasmalogenase</fullName>
    </recommendedName>
</protein>
<dbReference type="InterPro" id="IPR012506">
    <property type="entry name" value="TMEM86B-like"/>
</dbReference>
<feature type="transmembrane region" description="Helical" evidence="6">
    <location>
        <begin position="160"/>
        <end position="178"/>
    </location>
</feature>
<name>A0A074N2C9_9SPHN</name>
<evidence type="ECO:0000256" key="3">
    <source>
        <dbReference type="ARBA" id="ARBA00022692"/>
    </source>
</evidence>
<dbReference type="PANTHER" id="PTHR31885:SF6">
    <property type="entry name" value="GH04784P"/>
    <property type="match status" value="1"/>
</dbReference>
<proteinExistence type="inferred from homology"/>
<dbReference type="RefSeq" id="WP_034901561.1">
    <property type="nucleotide sequence ID" value="NZ_CP017057.1"/>
</dbReference>
<dbReference type="KEGG" id="elq:Ga0102493_112487"/>
<evidence type="ECO:0000256" key="6">
    <source>
        <dbReference type="SAM" id="Phobius"/>
    </source>
</evidence>
<organism evidence="7 8">
    <name type="scientific">Erythrobacter litoralis</name>
    <dbReference type="NCBI Taxonomy" id="39960"/>
    <lineage>
        <taxon>Bacteria</taxon>
        <taxon>Pseudomonadati</taxon>
        <taxon>Pseudomonadota</taxon>
        <taxon>Alphaproteobacteria</taxon>
        <taxon>Sphingomonadales</taxon>
        <taxon>Erythrobacteraceae</taxon>
        <taxon>Erythrobacter/Porphyrobacter group</taxon>
        <taxon>Erythrobacter</taxon>
    </lineage>
</organism>
<keyword evidence="5 6" id="KW-0472">Membrane</keyword>
<keyword evidence="8" id="KW-1185">Reference proteome</keyword>
<feature type="transmembrane region" description="Helical" evidence="6">
    <location>
        <begin position="113"/>
        <end position="130"/>
    </location>
</feature>
<gene>
    <name evidence="7" type="ORF">EH32_07890</name>
</gene>
<feature type="transmembrane region" description="Helical" evidence="6">
    <location>
        <begin position="84"/>
        <end position="101"/>
    </location>
</feature>
<dbReference type="PANTHER" id="PTHR31885">
    <property type="entry name" value="GH04784P"/>
    <property type="match status" value="1"/>
</dbReference>
<sequence length="216" mass="23129">MPKRALVDHRPWLLASAIAACAYYFLWNDPIAEGIWGILLKGGGVGLLALYVMRRTKGTGGAILVIALALSAAGDMAIELSFEAGGALFMASHGVAILLYARNLRDNPVMSQRLLALVLIVSGPVLSWLLSGRLDIAAYGAVLGAMAGGAWLSRFPRYRVGVGAVLFMASDWLLFSRFGPINLAPFPDLLVWPLYYAGQVMIATGVVQTLRADHES</sequence>
<dbReference type="EMBL" id="JMIX01000003">
    <property type="protein sequence ID" value="KEO99015.1"/>
    <property type="molecule type" value="Genomic_DNA"/>
</dbReference>
<comment type="subcellular location">
    <subcellularLocation>
        <location evidence="1">Membrane</location>
        <topology evidence="1">Multi-pass membrane protein</topology>
    </subcellularLocation>
</comment>
<evidence type="ECO:0000256" key="1">
    <source>
        <dbReference type="ARBA" id="ARBA00004141"/>
    </source>
</evidence>
<keyword evidence="4 6" id="KW-1133">Transmembrane helix</keyword>
<accession>A0A074N2C9</accession>
<evidence type="ECO:0000256" key="5">
    <source>
        <dbReference type="ARBA" id="ARBA00023136"/>
    </source>
</evidence>
<evidence type="ECO:0008006" key="9">
    <source>
        <dbReference type="Google" id="ProtNLM"/>
    </source>
</evidence>
<feature type="transmembrane region" description="Helical" evidence="6">
    <location>
        <begin position="60"/>
        <end position="78"/>
    </location>
</feature>
<dbReference type="OrthoDB" id="7390032at2"/>